<evidence type="ECO:0000313" key="2">
    <source>
        <dbReference type="EMBL" id="MEP0949435.1"/>
    </source>
</evidence>
<dbReference type="EMBL" id="JAMPKX010000012">
    <property type="protein sequence ID" value="MEP0949435.1"/>
    <property type="molecule type" value="Genomic_DNA"/>
</dbReference>
<dbReference type="Proteomes" id="UP001482513">
    <property type="component" value="Unassembled WGS sequence"/>
</dbReference>
<dbReference type="RefSeq" id="WP_190694992.1">
    <property type="nucleotide sequence ID" value="NZ_JAMPKX010000012.1"/>
</dbReference>
<keyword evidence="3" id="KW-1185">Reference proteome</keyword>
<comment type="caution">
    <text evidence="2">The sequence shown here is derived from an EMBL/GenBank/DDBJ whole genome shotgun (WGS) entry which is preliminary data.</text>
</comment>
<reference evidence="2 3" key="1">
    <citation type="submission" date="2022-04" db="EMBL/GenBank/DDBJ databases">
        <title>Positive selection, recombination, and allopatry shape intraspecific diversity of widespread and dominant cyanobacteria.</title>
        <authorList>
            <person name="Wei J."/>
            <person name="Shu W."/>
            <person name="Hu C."/>
        </authorList>
    </citation>
    <scope>NUCLEOTIDE SEQUENCE [LARGE SCALE GENOMIC DNA]</scope>
    <source>
        <strain evidence="2 3">DQ-A4</strain>
    </source>
</reference>
<evidence type="ECO:0000313" key="3">
    <source>
        <dbReference type="Proteomes" id="UP001482513"/>
    </source>
</evidence>
<protein>
    <submittedName>
        <fullName evidence="2">Uncharacterized protein</fullName>
    </submittedName>
</protein>
<sequence>MASDSQRERKPGWNEPPSQLGFNDASFDQQVHQATYWQQAPASGADPTVRATQYLGLLRNLSVEPSWIALAHVADPPGEALIWIGQHIHRVNQQLNAILRDLLGCFETALSQNMQIFAAPIAPQAGVDGFCCDGSKPALGENRSAPITLMVDAGRIVLADWPGLVAHELAHGIARIPGHGAEFSRAIAHLCLAQDLPMPSPQLDAEALRYWPPCRHNPQPELFWLGRSAF</sequence>
<proteinExistence type="predicted"/>
<evidence type="ECO:0000256" key="1">
    <source>
        <dbReference type="SAM" id="MobiDB-lite"/>
    </source>
</evidence>
<organism evidence="2 3">
    <name type="scientific">Leptolyngbya subtilissima DQ-A4</name>
    <dbReference type="NCBI Taxonomy" id="2933933"/>
    <lineage>
        <taxon>Bacteria</taxon>
        <taxon>Bacillati</taxon>
        <taxon>Cyanobacteriota</taxon>
        <taxon>Cyanophyceae</taxon>
        <taxon>Leptolyngbyales</taxon>
        <taxon>Leptolyngbyaceae</taxon>
        <taxon>Leptolyngbya group</taxon>
        <taxon>Leptolyngbya</taxon>
    </lineage>
</organism>
<name>A0ABV0K9J6_9CYAN</name>
<accession>A0ABV0K9J6</accession>
<feature type="compositionally biased region" description="Basic and acidic residues" evidence="1">
    <location>
        <begin position="1"/>
        <end position="12"/>
    </location>
</feature>
<feature type="region of interest" description="Disordered" evidence="1">
    <location>
        <begin position="1"/>
        <end position="22"/>
    </location>
</feature>
<gene>
    <name evidence="2" type="ORF">NC992_21315</name>
</gene>